<feature type="domain" description="RsgI N-terminal anti-sigma" evidence="8">
    <location>
        <begin position="2"/>
        <end position="49"/>
    </location>
</feature>
<evidence type="ECO:0000256" key="2">
    <source>
        <dbReference type="ARBA" id="ARBA00022475"/>
    </source>
</evidence>
<keyword evidence="3 7" id="KW-0812">Transmembrane</keyword>
<accession>A6TJG3</accession>
<sequence length="341" mass="38728">MNKGCVMEIRKNTMVIMTDDCLFTEIKKKRQAEVGTEILFHSTEIVNPKKGKIQPWMLMAASVLLVLITSLYGINLWQMNYQVHALLTVDINPSIQMEVNANNKVIKVTPLNEDAKTLPLQELKNQSVELALEELVNLSKEQGYIPFGDENYILVARILLKESKANLTGLQALIEIGKERIEQTAVEQGESISVVTIEAEVESLKKATEDKISVGKLEMYEKVRATTPEDIDMEEIKEKSIGEMMKQIDKAHPVFDEHPGNQKKNQDQLKEHPVFNEHPGNREKDNKQEQLDKKDNQDRQGKQDEKNEQGEKVQKGQKNHPVFEQHPGNQNKSRGKGTGPN</sequence>
<protein>
    <recommendedName>
        <fullName evidence="8">RsgI N-terminal anti-sigma domain-containing protein</fullName>
    </recommendedName>
</protein>
<dbReference type="HOGENOM" id="CLU_812899_0_0_9"/>
<evidence type="ECO:0000256" key="7">
    <source>
        <dbReference type="SAM" id="Phobius"/>
    </source>
</evidence>
<evidence type="ECO:0000256" key="3">
    <source>
        <dbReference type="ARBA" id="ARBA00022692"/>
    </source>
</evidence>
<reference evidence="10" key="1">
    <citation type="journal article" date="2016" name="Genome Announc.">
        <title>Complete genome sequence of Alkaliphilus metalliredigens strain QYMF, an alkaliphilic and metal-reducing bacterium isolated from borax-contaminated leachate ponds.</title>
        <authorList>
            <person name="Hwang C."/>
            <person name="Copeland A."/>
            <person name="Lucas S."/>
            <person name="Lapidus A."/>
            <person name="Barry K."/>
            <person name="Detter J.C."/>
            <person name="Glavina Del Rio T."/>
            <person name="Hammon N."/>
            <person name="Israni S."/>
            <person name="Dalin E."/>
            <person name="Tice H."/>
            <person name="Pitluck S."/>
            <person name="Chertkov O."/>
            <person name="Brettin T."/>
            <person name="Bruce D."/>
            <person name="Han C."/>
            <person name="Schmutz J."/>
            <person name="Larimer F."/>
            <person name="Land M.L."/>
            <person name="Hauser L."/>
            <person name="Kyrpides N."/>
            <person name="Mikhailova N."/>
            <person name="Ye Q."/>
            <person name="Zhou J."/>
            <person name="Richardson P."/>
            <person name="Fields M.W."/>
        </authorList>
    </citation>
    <scope>NUCLEOTIDE SEQUENCE [LARGE SCALE GENOMIC DNA]</scope>
    <source>
        <strain evidence="10">QYMF</strain>
    </source>
</reference>
<dbReference type="Pfam" id="PF12791">
    <property type="entry name" value="RsgI_N"/>
    <property type="match status" value="1"/>
</dbReference>
<keyword evidence="5 7" id="KW-0472">Membrane</keyword>
<feature type="region of interest" description="Disordered" evidence="6">
    <location>
        <begin position="254"/>
        <end position="341"/>
    </location>
</feature>
<keyword evidence="4 7" id="KW-1133">Transmembrane helix</keyword>
<evidence type="ECO:0000313" key="9">
    <source>
        <dbReference type="EMBL" id="ABR46331.1"/>
    </source>
</evidence>
<evidence type="ECO:0000259" key="8">
    <source>
        <dbReference type="PROSITE" id="PS51849"/>
    </source>
</evidence>
<dbReference type="KEGG" id="amt:Amet_0088"/>
<dbReference type="AlphaFoldDB" id="A6TJG3"/>
<dbReference type="GO" id="GO:0005886">
    <property type="term" value="C:plasma membrane"/>
    <property type="evidence" value="ECO:0007669"/>
    <property type="project" value="UniProtKB-SubCell"/>
</dbReference>
<organism evidence="9 10">
    <name type="scientific">Alkaliphilus metalliredigens (strain QYMF)</name>
    <dbReference type="NCBI Taxonomy" id="293826"/>
    <lineage>
        <taxon>Bacteria</taxon>
        <taxon>Bacillati</taxon>
        <taxon>Bacillota</taxon>
        <taxon>Clostridia</taxon>
        <taxon>Peptostreptococcales</taxon>
        <taxon>Natronincolaceae</taxon>
        <taxon>Alkaliphilus</taxon>
    </lineage>
</organism>
<gene>
    <name evidence="9" type="ordered locus">Amet_0088</name>
</gene>
<dbReference type="Proteomes" id="UP000001572">
    <property type="component" value="Chromosome"/>
</dbReference>
<dbReference type="InterPro" id="IPR024449">
    <property type="entry name" value="Anti-sigma_RsgI_N"/>
</dbReference>
<dbReference type="eggNOG" id="ENOG5032YNU">
    <property type="taxonomic scope" value="Bacteria"/>
</dbReference>
<dbReference type="STRING" id="293826.Amet_0088"/>
<feature type="compositionally biased region" description="Basic and acidic residues" evidence="6">
    <location>
        <begin position="254"/>
        <end position="314"/>
    </location>
</feature>
<feature type="transmembrane region" description="Helical" evidence="7">
    <location>
        <begin position="56"/>
        <end position="77"/>
    </location>
</feature>
<dbReference type="PROSITE" id="PS51849">
    <property type="entry name" value="RSGI_N"/>
    <property type="match status" value="1"/>
</dbReference>
<comment type="subcellular location">
    <subcellularLocation>
        <location evidence="1">Cell membrane</location>
        <topology evidence="1">Single-pass membrane protein</topology>
    </subcellularLocation>
</comment>
<evidence type="ECO:0000313" key="10">
    <source>
        <dbReference type="Proteomes" id="UP000001572"/>
    </source>
</evidence>
<dbReference type="InterPro" id="IPR055431">
    <property type="entry name" value="RsgI_M"/>
</dbReference>
<evidence type="ECO:0000256" key="6">
    <source>
        <dbReference type="SAM" id="MobiDB-lite"/>
    </source>
</evidence>
<evidence type="ECO:0000256" key="5">
    <source>
        <dbReference type="ARBA" id="ARBA00023136"/>
    </source>
</evidence>
<dbReference type="Pfam" id="PF23750">
    <property type="entry name" value="RsgI_M"/>
    <property type="match status" value="1"/>
</dbReference>
<evidence type="ECO:0000256" key="1">
    <source>
        <dbReference type="ARBA" id="ARBA00004162"/>
    </source>
</evidence>
<dbReference type="RefSeq" id="WP_011971240.1">
    <property type="nucleotide sequence ID" value="NC_009633.1"/>
</dbReference>
<name>A6TJG3_ALKMQ</name>
<dbReference type="EMBL" id="CP000724">
    <property type="protein sequence ID" value="ABR46331.1"/>
    <property type="molecule type" value="Genomic_DNA"/>
</dbReference>
<proteinExistence type="predicted"/>
<keyword evidence="10" id="KW-1185">Reference proteome</keyword>
<evidence type="ECO:0000256" key="4">
    <source>
        <dbReference type="ARBA" id="ARBA00022989"/>
    </source>
</evidence>
<keyword evidence="2" id="KW-1003">Cell membrane</keyword>
<dbReference type="OrthoDB" id="9800626at2"/>